<evidence type="ECO:0000259" key="5">
    <source>
        <dbReference type="Pfam" id="PF01765"/>
    </source>
</evidence>
<dbReference type="GO" id="GO:0043023">
    <property type="term" value="F:ribosomal large subunit binding"/>
    <property type="evidence" value="ECO:0007669"/>
    <property type="project" value="TreeGrafter"/>
</dbReference>
<dbReference type="Proteomes" id="UP000672032">
    <property type="component" value="Chromosome 1"/>
</dbReference>
<dbReference type="GO" id="GO:0005739">
    <property type="term" value="C:mitochondrion"/>
    <property type="evidence" value="ECO:0007669"/>
    <property type="project" value="TreeGrafter"/>
</dbReference>
<dbReference type="EMBL" id="CP063405">
    <property type="protein sequence ID" value="QSZ29699.1"/>
    <property type="molecule type" value="Genomic_DNA"/>
</dbReference>
<evidence type="ECO:0000256" key="4">
    <source>
        <dbReference type="SAM" id="MobiDB-lite"/>
    </source>
</evidence>
<dbReference type="InterPro" id="IPR002661">
    <property type="entry name" value="Ribosome_recyc_fac"/>
</dbReference>
<proteinExistence type="inferred from homology"/>
<dbReference type="PANTHER" id="PTHR20982:SF3">
    <property type="entry name" value="MITOCHONDRIAL RIBOSOME RECYCLING FACTOR PSEUDO 1"/>
    <property type="match status" value="1"/>
</dbReference>
<comment type="similarity">
    <text evidence="1">Belongs to the RRF family.</text>
</comment>
<evidence type="ECO:0000313" key="7">
    <source>
        <dbReference type="Proteomes" id="UP000672032"/>
    </source>
</evidence>
<dbReference type="OrthoDB" id="407355at2759"/>
<comment type="function">
    <text evidence="3">Necessary for protein synthesis in mitochondria. Functions as a ribosome recycling factor in mitochondria.</text>
</comment>
<dbReference type="Gene3D" id="3.30.1360.40">
    <property type="match status" value="1"/>
</dbReference>
<dbReference type="InterPro" id="IPR023584">
    <property type="entry name" value="Ribosome_recyc_fac_dom"/>
</dbReference>
<dbReference type="SUPFAM" id="SSF55194">
    <property type="entry name" value="Ribosome recycling factor, RRF"/>
    <property type="match status" value="1"/>
</dbReference>
<evidence type="ECO:0000256" key="2">
    <source>
        <dbReference type="ARBA" id="ARBA00022917"/>
    </source>
</evidence>
<feature type="compositionally biased region" description="Low complexity" evidence="4">
    <location>
        <begin position="75"/>
        <end position="91"/>
    </location>
</feature>
<name>A0A8A3P8L4_9HELO</name>
<dbReference type="FunFam" id="3.30.1360.40:FF:000020">
    <property type="entry name" value="Similar to ribosome recycling factor"/>
    <property type="match status" value="1"/>
</dbReference>
<evidence type="ECO:0000313" key="6">
    <source>
        <dbReference type="EMBL" id="QSZ29699.1"/>
    </source>
</evidence>
<dbReference type="GO" id="GO:0006412">
    <property type="term" value="P:translation"/>
    <property type="evidence" value="ECO:0007669"/>
    <property type="project" value="UniProtKB-KW"/>
</dbReference>
<dbReference type="AlphaFoldDB" id="A0A8A3P8L4"/>
<keyword evidence="7" id="KW-1185">Reference proteome</keyword>
<dbReference type="Gene3D" id="1.10.132.20">
    <property type="entry name" value="Ribosome-recycling factor"/>
    <property type="match status" value="1"/>
</dbReference>
<reference evidence="6" key="1">
    <citation type="submission" date="2020-10" db="EMBL/GenBank/DDBJ databases">
        <title>Genome Sequence of Monilinia vaccinii-corymbosi Sheds Light on Mummy Berry Disease Infection of Blueberry and Mating Type.</title>
        <authorList>
            <person name="Yow A.G."/>
            <person name="Zhang Y."/>
            <person name="Bansal K."/>
            <person name="Eacker S.M."/>
            <person name="Sullivan S."/>
            <person name="Liachko I."/>
            <person name="Cubeta M.A."/>
            <person name="Rollins J.A."/>
            <person name="Ashrafi H."/>
        </authorList>
    </citation>
    <scope>NUCLEOTIDE SEQUENCE</scope>
    <source>
        <strain evidence="6">RL-1</strain>
    </source>
</reference>
<dbReference type="PANTHER" id="PTHR20982">
    <property type="entry name" value="RIBOSOME RECYCLING FACTOR"/>
    <property type="match status" value="1"/>
</dbReference>
<accession>A0A8A3P8L4</accession>
<feature type="region of interest" description="Disordered" evidence="4">
    <location>
        <begin position="38"/>
        <end position="93"/>
    </location>
</feature>
<sequence>MPPRIPTRLVQALGRNSKSSNPRNASIVEELRPLLRLPSSYQNTTPHQRPLSSSSPLHLHHTASLLKKKDKGHKSSPSESEGGSSSSTAAAEESDPFDFSALQAGIDKSLEKLKDDLGKLRTGGRFNPEVLEGLRVKLGKDAKESFRLGDLAQVLPKGGRSIVLMVGEKDHIKSIISTIQSAPNLQLQPQPDPHNPLALNIPIPPPTKESRDLALQAASKAGEQASVGLRNARGAMQKKLRTMEIKKLVRPDDSKKAHKEMEKVVEKGNGEVKKLVEAARKGMEQA</sequence>
<dbReference type="Pfam" id="PF01765">
    <property type="entry name" value="RRF"/>
    <property type="match status" value="1"/>
</dbReference>
<dbReference type="InterPro" id="IPR036191">
    <property type="entry name" value="RRF_sf"/>
</dbReference>
<evidence type="ECO:0000256" key="1">
    <source>
        <dbReference type="ARBA" id="ARBA00005912"/>
    </source>
</evidence>
<keyword evidence="2" id="KW-0648">Protein biosynthesis</keyword>
<gene>
    <name evidence="6" type="ORF">DSL72_004216</name>
</gene>
<feature type="compositionally biased region" description="Basic residues" evidence="4">
    <location>
        <begin position="58"/>
        <end position="74"/>
    </location>
</feature>
<protein>
    <recommendedName>
        <fullName evidence="5">Ribosome recycling factor domain-containing protein</fullName>
    </recommendedName>
</protein>
<organism evidence="6 7">
    <name type="scientific">Monilinia vaccinii-corymbosi</name>
    <dbReference type="NCBI Taxonomy" id="61207"/>
    <lineage>
        <taxon>Eukaryota</taxon>
        <taxon>Fungi</taxon>
        <taxon>Dikarya</taxon>
        <taxon>Ascomycota</taxon>
        <taxon>Pezizomycotina</taxon>
        <taxon>Leotiomycetes</taxon>
        <taxon>Helotiales</taxon>
        <taxon>Sclerotiniaceae</taxon>
        <taxon>Monilinia</taxon>
    </lineage>
</organism>
<feature type="domain" description="Ribosome recycling factor" evidence="5">
    <location>
        <begin position="113"/>
        <end position="281"/>
    </location>
</feature>
<evidence type="ECO:0000256" key="3">
    <source>
        <dbReference type="ARBA" id="ARBA00024909"/>
    </source>
</evidence>